<accession>A0AAD4DS38</accession>
<name>A0AAD4DS38_9AGAM</name>
<proteinExistence type="predicted"/>
<dbReference type="Proteomes" id="UP001195769">
    <property type="component" value="Unassembled WGS sequence"/>
</dbReference>
<evidence type="ECO:0000313" key="2">
    <source>
        <dbReference type="Proteomes" id="UP001195769"/>
    </source>
</evidence>
<gene>
    <name evidence="1" type="ORF">F5891DRAFT_1198229</name>
</gene>
<keyword evidence="2" id="KW-1185">Reference proteome</keyword>
<dbReference type="GeneID" id="64662895"/>
<comment type="caution">
    <text evidence="1">The sequence shown here is derived from an EMBL/GenBank/DDBJ whole genome shotgun (WGS) entry which is preliminary data.</text>
</comment>
<evidence type="ECO:0000313" key="1">
    <source>
        <dbReference type="EMBL" id="KAG1890424.1"/>
    </source>
</evidence>
<dbReference type="AlphaFoldDB" id="A0AAD4DS38"/>
<sequence>MADITYLPLPLVTPHFTHCHCRQGQHTNTWAMDITSLFAAMQQHDQLATMSFLNLTTFLRCTSLLKDDILQPQPHTVSVLVAPNILPPSINKFLAERVNISEDAVDVL</sequence>
<dbReference type="EMBL" id="JABBWK010000145">
    <property type="protein sequence ID" value="KAG1890424.1"/>
    <property type="molecule type" value="Genomic_DNA"/>
</dbReference>
<reference evidence="1" key="1">
    <citation type="journal article" date="2020" name="New Phytol.">
        <title>Comparative genomics reveals dynamic genome evolution in host specialist ectomycorrhizal fungi.</title>
        <authorList>
            <person name="Lofgren L.A."/>
            <person name="Nguyen N.H."/>
            <person name="Vilgalys R."/>
            <person name="Ruytinx J."/>
            <person name="Liao H.L."/>
            <person name="Branco S."/>
            <person name="Kuo A."/>
            <person name="LaButti K."/>
            <person name="Lipzen A."/>
            <person name="Andreopoulos W."/>
            <person name="Pangilinan J."/>
            <person name="Riley R."/>
            <person name="Hundley H."/>
            <person name="Na H."/>
            <person name="Barry K."/>
            <person name="Grigoriev I.V."/>
            <person name="Stajich J.E."/>
            <person name="Kennedy P.G."/>
        </authorList>
    </citation>
    <scope>NUCLEOTIDE SEQUENCE</scope>
    <source>
        <strain evidence="1">FC203</strain>
    </source>
</reference>
<protein>
    <submittedName>
        <fullName evidence="1">Uncharacterized protein</fullName>
    </submittedName>
</protein>
<dbReference type="RefSeq" id="XP_041217690.1">
    <property type="nucleotide sequence ID" value="XM_041368597.1"/>
</dbReference>
<organism evidence="1 2">
    <name type="scientific">Suillus fuscotomentosus</name>
    <dbReference type="NCBI Taxonomy" id="1912939"/>
    <lineage>
        <taxon>Eukaryota</taxon>
        <taxon>Fungi</taxon>
        <taxon>Dikarya</taxon>
        <taxon>Basidiomycota</taxon>
        <taxon>Agaricomycotina</taxon>
        <taxon>Agaricomycetes</taxon>
        <taxon>Agaricomycetidae</taxon>
        <taxon>Boletales</taxon>
        <taxon>Suillineae</taxon>
        <taxon>Suillaceae</taxon>
        <taxon>Suillus</taxon>
    </lineage>
</organism>